<dbReference type="AlphaFoldDB" id="A0A5C6B8K5"/>
<name>A0A5C6B8K5_9BACT</name>
<keyword evidence="2" id="KW-1185">Reference proteome</keyword>
<dbReference type="Pfam" id="PF10071">
    <property type="entry name" value="DUF2310"/>
    <property type="match status" value="1"/>
</dbReference>
<accession>A0A5C6B8K5</accession>
<reference evidence="1 2" key="1">
    <citation type="submission" date="2019-02" db="EMBL/GenBank/DDBJ databases">
        <title>Deep-cultivation of Planctomycetes and their phenomic and genomic characterization uncovers novel biology.</title>
        <authorList>
            <person name="Wiegand S."/>
            <person name="Jogler M."/>
            <person name="Boedeker C."/>
            <person name="Pinto D."/>
            <person name="Vollmers J."/>
            <person name="Rivas-Marin E."/>
            <person name="Kohn T."/>
            <person name="Peeters S.H."/>
            <person name="Heuer A."/>
            <person name="Rast P."/>
            <person name="Oberbeckmann S."/>
            <person name="Bunk B."/>
            <person name="Jeske O."/>
            <person name="Meyerdierks A."/>
            <person name="Storesund J.E."/>
            <person name="Kallscheuer N."/>
            <person name="Luecker S."/>
            <person name="Lage O.M."/>
            <person name="Pohl T."/>
            <person name="Merkel B.J."/>
            <person name="Hornburger P."/>
            <person name="Mueller R.-W."/>
            <person name="Bruemmer F."/>
            <person name="Labrenz M."/>
            <person name="Spormann A.M."/>
            <person name="Op Den Camp H."/>
            <person name="Overmann J."/>
            <person name="Amann R."/>
            <person name="Jetten M.S.M."/>
            <person name="Mascher T."/>
            <person name="Medema M.H."/>
            <person name="Devos D.P."/>
            <person name="Kaster A.-K."/>
            <person name="Ovreas L."/>
            <person name="Rohde M."/>
            <person name="Galperin M.Y."/>
            <person name="Jogler C."/>
        </authorList>
    </citation>
    <scope>NUCLEOTIDE SEQUENCE [LARGE SCALE GENOMIC DNA]</scope>
    <source>
        <strain evidence="1 2">Pla52n</strain>
    </source>
</reference>
<sequence length="273" mass="31308">MFLARLTFGFDGDKPRGRDALKDAAEWYLAALLKNGQIYGEYLFAWCDATLVAYTHVARPDALAARHHSEWARSALDSVVEGFGQPPQCEIIDDDVPKRFPSWKRSTSFYLFTHAFDDVSPICCGDTGRPIPLYLFPLPQQIREDIYFWSRSYNYHDNIWLGSAALEIPAYKQLADPTSDLSVTGRRLCAGIELATKTPTYYFVHRYWGRTDGEALRPCPVCGGKWHLSDTSTDRHPFHVFHFRCKRCRLVSHCGDSYDDQRHARIGEFKKAK</sequence>
<organism evidence="1 2">
    <name type="scientific">Stieleria varia</name>
    <dbReference type="NCBI Taxonomy" id="2528005"/>
    <lineage>
        <taxon>Bacteria</taxon>
        <taxon>Pseudomonadati</taxon>
        <taxon>Planctomycetota</taxon>
        <taxon>Planctomycetia</taxon>
        <taxon>Pirellulales</taxon>
        <taxon>Pirellulaceae</taxon>
        <taxon>Stieleria</taxon>
    </lineage>
</organism>
<evidence type="ECO:0000313" key="2">
    <source>
        <dbReference type="Proteomes" id="UP000320176"/>
    </source>
</evidence>
<dbReference type="RefSeq" id="WP_146517937.1">
    <property type="nucleotide sequence ID" value="NZ_CP151726.1"/>
</dbReference>
<evidence type="ECO:0000313" key="1">
    <source>
        <dbReference type="EMBL" id="TWU07771.1"/>
    </source>
</evidence>
<dbReference type="OrthoDB" id="5589102at2"/>
<dbReference type="EMBL" id="SJPN01000001">
    <property type="protein sequence ID" value="TWU07771.1"/>
    <property type="molecule type" value="Genomic_DNA"/>
</dbReference>
<evidence type="ECO:0008006" key="3">
    <source>
        <dbReference type="Google" id="ProtNLM"/>
    </source>
</evidence>
<dbReference type="Proteomes" id="UP000320176">
    <property type="component" value="Unassembled WGS sequence"/>
</dbReference>
<dbReference type="InterPro" id="IPR016908">
    <property type="entry name" value="UCP029037"/>
</dbReference>
<proteinExistence type="predicted"/>
<gene>
    <name evidence="1" type="ORF">Pla52n_03450</name>
</gene>
<protein>
    <recommendedName>
        <fullName evidence="3">Nucleic acid-binding protein</fullName>
    </recommendedName>
</protein>
<comment type="caution">
    <text evidence="1">The sequence shown here is derived from an EMBL/GenBank/DDBJ whole genome shotgun (WGS) entry which is preliminary data.</text>
</comment>